<gene>
    <name evidence="4" type="ORF">SNE40_000398</name>
</gene>
<dbReference type="Proteomes" id="UP001347796">
    <property type="component" value="Unassembled WGS sequence"/>
</dbReference>
<dbReference type="SMART" id="SM00014">
    <property type="entry name" value="acidPPc"/>
    <property type="match status" value="1"/>
</dbReference>
<reference evidence="4 5" key="1">
    <citation type="submission" date="2024-01" db="EMBL/GenBank/DDBJ databases">
        <title>The genome of the rayed Mediterranean limpet Patella caerulea (Linnaeus, 1758).</title>
        <authorList>
            <person name="Anh-Thu Weber A."/>
            <person name="Halstead-Nussloch G."/>
        </authorList>
    </citation>
    <scope>NUCLEOTIDE SEQUENCE [LARGE SCALE GENOMIC DNA]</scope>
    <source>
        <strain evidence="4">AATW-2023a</strain>
        <tissue evidence="4">Whole specimen</tissue>
    </source>
</reference>
<comment type="caution">
    <text evidence="4">The sequence shown here is derived from an EMBL/GenBank/DDBJ whole genome shotgun (WGS) entry which is preliminary data.</text>
</comment>
<organism evidence="4 5">
    <name type="scientific">Patella caerulea</name>
    <name type="common">Rayed Mediterranean limpet</name>
    <dbReference type="NCBI Taxonomy" id="87958"/>
    <lineage>
        <taxon>Eukaryota</taxon>
        <taxon>Metazoa</taxon>
        <taxon>Spiralia</taxon>
        <taxon>Lophotrochozoa</taxon>
        <taxon>Mollusca</taxon>
        <taxon>Gastropoda</taxon>
        <taxon>Patellogastropoda</taxon>
        <taxon>Patelloidea</taxon>
        <taxon>Patellidae</taxon>
        <taxon>Patella</taxon>
    </lineage>
</organism>
<protein>
    <recommendedName>
        <fullName evidence="3">Phosphatidic acid phosphatase type 2/haloperoxidase domain-containing protein</fullName>
    </recommendedName>
</protein>
<sequence>MASDTTRLRTKETGATEEDTLSSEKKTTGKSKNEAIVVGEDGLWQYLHKLDVEYTKAWGVCAAKESKLGGLRPLMKLLEISCHGIPWLVANVVFFLCVHREQDVELLVNLFFALIFDIIVVASLKMLFRRPRPPANQMDMFATISVDTYSFPSGHATRAAMLAFFFSNKYFSQWSSIFGVITWSVVVSISRLLLGRHHTSDIILGYFIGFLEYVIYNTVWIPKENCISWLELYFGHVHL</sequence>
<dbReference type="GO" id="GO:0042392">
    <property type="term" value="F:sphingosine-1-phosphate phosphatase activity"/>
    <property type="evidence" value="ECO:0007669"/>
    <property type="project" value="TreeGrafter"/>
</dbReference>
<feature type="compositionally biased region" description="Basic and acidic residues" evidence="1">
    <location>
        <begin position="1"/>
        <end position="14"/>
    </location>
</feature>
<name>A0AAN8KAG6_PATCE</name>
<dbReference type="AlphaFoldDB" id="A0AAN8KAG6"/>
<dbReference type="PANTHER" id="PTHR14969">
    <property type="entry name" value="SPHINGOSINE-1-PHOSPHATE PHOSPHOHYDROLASE"/>
    <property type="match status" value="1"/>
</dbReference>
<feature type="transmembrane region" description="Helical" evidence="2">
    <location>
        <begin position="108"/>
        <end position="128"/>
    </location>
</feature>
<accession>A0AAN8KAG6</accession>
<evidence type="ECO:0000313" key="4">
    <source>
        <dbReference type="EMBL" id="KAK6194859.1"/>
    </source>
</evidence>
<dbReference type="EMBL" id="JAZGQO010000001">
    <property type="protein sequence ID" value="KAK6194859.1"/>
    <property type="molecule type" value="Genomic_DNA"/>
</dbReference>
<evidence type="ECO:0000256" key="2">
    <source>
        <dbReference type="SAM" id="Phobius"/>
    </source>
</evidence>
<feature type="transmembrane region" description="Helical" evidence="2">
    <location>
        <begin position="173"/>
        <end position="194"/>
    </location>
</feature>
<dbReference type="PANTHER" id="PTHR14969:SF13">
    <property type="entry name" value="AT30094P"/>
    <property type="match status" value="1"/>
</dbReference>
<dbReference type="InterPro" id="IPR000326">
    <property type="entry name" value="PAP2/HPO"/>
</dbReference>
<evidence type="ECO:0000256" key="1">
    <source>
        <dbReference type="SAM" id="MobiDB-lite"/>
    </source>
</evidence>
<evidence type="ECO:0000313" key="5">
    <source>
        <dbReference type="Proteomes" id="UP001347796"/>
    </source>
</evidence>
<dbReference type="Pfam" id="PF01569">
    <property type="entry name" value="PAP2"/>
    <property type="match status" value="1"/>
</dbReference>
<dbReference type="CDD" id="cd03391">
    <property type="entry name" value="PAP2_containing_2_like"/>
    <property type="match status" value="1"/>
</dbReference>
<feature type="domain" description="Phosphatidic acid phosphatase type 2/haloperoxidase" evidence="3">
    <location>
        <begin position="106"/>
        <end position="217"/>
    </location>
</feature>
<dbReference type="InterPro" id="IPR036938">
    <property type="entry name" value="PAP2/HPO_sf"/>
</dbReference>
<dbReference type="SUPFAM" id="SSF48317">
    <property type="entry name" value="Acid phosphatase/Vanadium-dependent haloperoxidase"/>
    <property type="match status" value="1"/>
</dbReference>
<evidence type="ECO:0000259" key="3">
    <source>
        <dbReference type="SMART" id="SM00014"/>
    </source>
</evidence>
<keyword evidence="2" id="KW-0472">Membrane</keyword>
<proteinExistence type="predicted"/>
<dbReference type="Gene3D" id="1.20.144.10">
    <property type="entry name" value="Phosphatidic acid phosphatase type 2/haloperoxidase"/>
    <property type="match status" value="1"/>
</dbReference>
<keyword evidence="2" id="KW-0812">Transmembrane</keyword>
<keyword evidence="2" id="KW-1133">Transmembrane helix</keyword>
<keyword evidence="5" id="KW-1185">Reference proteome</keyword>
<feature type="transmembrane region" description="Helical" evidence="2">
    <location>
        <begin position="203"/>
        <end position="221"/>
    </location>
</feature>
<feature type="region of interest" description="Disordered" evidence="1">
    <location>
        <begin position="1"/>
        <end position="28"/>
    </location>
</feature>
<feature type="transmembrane region" description="Helical" evidence="2">
    <location>
        <begin position="77"/>
        <end position="96"/>
    </location>
</feature>